<name>A0A3G4ZRR3_9VIRU</name>
<reference evidence="2" key="1">
    <citation type="submission" date="2018-10" db="EMBL/GenBank/DDBJ databases">
        <title>Hidden diversity of soil giant viruses.</title>
        <authorList>
            <person name="Schulz F."/>
            <person name="Alteio L."/>
            <person name="Goudeau D."/>
            <person name="Ryan E.M."/>
            <person name="Malmstrom R.R."/>
            <person name="Blanchard J."/>
            <person name="Woyke T."/>
        </authorList>
    </citation>
    <scope>NUCLEOTIDE SEQUENCE</scope>
    <source>
        <strain evidence="2">DSV1</strain>
    </source>
</reference>
<organism evidence="2">
    <name type="scientific">Dasosvirus sp</name>
    <dbReference type="NCBI Taxonomy" id="2487764"/>
    <lineage>
        <taxon>Viruses</taxon>
        <taxon>Varidnaviria</taxon>
        <taxon>Bamfordvirae</taxon>
        <taxon>Nucleocytoviricota</taxon>
        <taxon>Megaviricetes</taxon>
        <taxon>Imitervirales</taxon>
        <taxon>Mimiviridae</taxon>
        <taxon>Klosneuvirinae</taxon>
    </lineage>
</organism>
<evidence type="ECO:0000256" key="1">
    <source>
        <dbReference type="SAM" id="Phobius"/>
    </source>
</evidence>
<keyword evidence="1" id="KW-1133">Transmembrane helix</keyword>
<evidence type="ECO:0000313" key="2">
    <source>
        <dbReference type="EMBL" id="AYV77587.1"/>
    </source>
</evidence>
<keyword evidence="1" id="KW-0472">Membrane</keyword>
<sequence length="182" mass="20609">MNQEVKVIIVIAVVAILVVWLFNPSNQECYSNTGNIEYDNRQLIDPTKNQYSKNITYRPHTVGPNESQGYDIGHGSFQFKDHLDVEKDARAHKNVRFNSTPTVIGNSAYSDMCAKYNNDTVAGPQSDNTEMMMSRFYYGQNNQNQNQDINGLESVSMTVDNTMKQSLEPIQSQKLANIKIDC</sequence>
<protein>
    <submittedName>
        <fullName evidence="2">Uncharacterized protein</fullName>
    </submittedName>
</protein>
<keyword evidence="1" id="KW-0812">Transmembrane</keyword>
<dbReference type="EMBL" id="MK072050">
    <property type="protein sequence ID" value="AYV77587.1"/>
    <property type="molecule type" value="Genomic_DNA"/>
</dbReference>
<accession>A0A3G4ZRR3</accession>
<proteinExistence type="predicted"/>
<feature type="transmembrane region" description="Helical" evidence="1">
    <location>
        <begin position="7"/>
        <end position="23"/>
    </location>
</feature>
<gene>
    <name evidence="2" type="ORF">Dasosvirus9_11</name>
</gene>